<keyword evidence="9" id="KW-1278">Translocase</keyword>
<feature type="transmembrane region" description="Helical" evidence="9">
    <location>
        <begin position="52"/>
        <end position="74"/>
    </location>
</feature>
<accession>A0A1W6S4J4</accession>
<comment type="subcellular location">
    <subcellularLocation>
        <location evidence="1">Membrane</location>
    </subcellularLocation>
    <subcellularLocation>
        <location evidence="9">Mitochondrion membrane</location>
        <topology evidence="9">Multi-pass membrane protein</topology>
    </subcellularLocation>
</comment>
<proteinExistence type="inferred from homology"/>
<keyword evidence="9" id="KW-0679">Respiratory chain</keyword>
<evidence type="ECO:0000256" key="2">
    <source>
        <dbReference type="ARBA" id="ARBA00008472"/>
    </source>
</evidence>
<comment type="similarity">
    <text evidence="2 9">Belongs to the complex I subunit 3 family.</text>
</comment>
<comment type="catalytic activity">
    <reaction evidence="8 9">
        <text>a ubiquinone + NADH + 5 H(+)(in) = a ubiquinol + NAD(+) + 4 H(+)(out)</text>
        <dbReference type="Rhea" id="RHEA:29091"/>
        <dbReference type="Rhea" id="RHEA-COMP:9565"/>
        <dbReference type="Rhea" id="RHEA-COMP:9566"/>
        <dbReference type="ChEBI" id="CHEBI:15378"/>
        <dbReference type="ChEBI" id="CHEBI:16389"/>
        <dbReference type="ChEBI" id="CHEBI:17976"/>
        <dbReference type="ChEBI" id="CHEBI:57540"/>
        <dbReference type="ChEBI" id="CHEBI:57945"/>
        <dbReference type="EC" id="7.1.1.2"/>
    </reaction>
</comment>
<dbReference type="PANTHER" id="PTHR11058:SF9">
    <property type="entry name" value="NADH-UBIQUINONE OXIDOREDUCTASE CHAIN 3"/>
    <property type="match status" value="1"/>
</dbReference>
<organism evidence="10">
    <name type="scientific">Mexistrophia reticulata</name>
    <dbReference type="NCBI Taxonomy" id="1780250"/>
    <lineage>
        <taxon>Eukaryota</taxon>
        <taxon>Metazoa</taxon>
        <taxon>Spiralia</taxon>
        <taxon>Lophotrochozoa</taxon>
        <taxon>Mollusca</taxon>
        <taxon>Gastropoda</taxon>
        <taxon>Heterobranchia</taxon>
        <taxon>Euthyneura</taxon>
        <taxon>Panpulmonata</taxon>
        <taxon>Eupulmonata</taxon>
        <taxon>Stylommatophora</taxon>
        <taxon>Helicina</taxon>
        <taxon>Urocoptoidea</taxon>
        <taxon>Cerionidae</taxon>
        <taxon>Mexistrophia</taxon>
    </lineage>
</organism>
<dbReference type="InterPro" id="IPR038430">
    <property type="entry name" value="NDAH_ubi_oxred_su3_sf"/>
</dbReference>
<protein>
    <recommendedName>
        <fullName evidence="3 9">NADH-ubiquinone oxidoreductase chain 3</fullName>
        <ecNumber evidence="9">7.1.1.2</ecNumber>
    </recommendedName>
</protein>
<dbReference type="Pfam" id="PF00507">
    <property type="entry name" value="Oxidored_q4"/>
    <property type="match status" value="1"/>
</dbReference>
<keyword evidence="7 9" id="KW-0472">Membrane</keyword>
<dbReference type="InterPro" id="IPR000440">
    <property type="entry name" value="NADH_UbQ/plastoQ_OxRdtase_su3"/>
</dbReference>
<keyword evidence="9" id="KW-0249">Electron transport</keyword>
<evidence type="ECO:0000256" key="9">
    <source>
        <dbReference type="RuleBase" id="RU003640"/>
    </source>
</evidence>
<dbReference type="GO" id="GO:0008137">
    <property type="term" value="F:NADH dehydrogenase (ubiquinone) activity"/>
    <property type="evidence" value="ECO:0007669"/>
    <property type="project" value="UniProtKB-UniRule"/>
</dbReference>
<evidence type="ECO:0000313" key="10">
    <source>
        <dbReference type="EMBL" id="ARO74699.1"/>
    </source>
</evidence>
<keyword evidence="9 10" id="KW-0496">Mitochondrion</keyword>
<reference evidence="10" key="1">
    <citation type="submission" date="2016-11" db="EMBL/GenBank/DDBJ databases">
        <title>The complete mitochondrial genome of Mexistrophia reticulata Thompson, 2011 (Gastropoda: Stylommatophora: Cerionidae).</title>
        <authorList>
            <person name="Harasewych M.G."/>
            <person name="Gonzalez V.L."/>
            <person name="Windsor A.M."/>
            <person name="Lopez-Vera E."/>
            <person name="Halloran M."/>
        </authorList>
    </citation>
    <scope>NUCLEOTIDE SEQUENCE</scope>
</reference>
<keyword evidence="6 9" id="KW-1133">Transmembrane helix</keyword>
<name>A0A1W6S4J4_9EUPU</name>
<geneLocation type="mitochondrion" evidence="10"/>
<keyword evidence="9" id="KW-0520">NAD</keyword>
<keyword evidence="4 9" id="KW-0813">Transport</keyword>
<dbReference type="GO" id="GO:0031966">
    <property type="term" value="C:mitochondrial membrane"/>
    <property type="evidence" value="ECO:0007669"/>
    <property type="project" value="UniProtKB-SubCell"/>
</dbReference>
<dbReference type="Gene3D" id="1.20.58.1610">
    <property type="entry name" value="NADH:ubiquinone/plastoquinone oxidoreductase, chain 3"/>
    <property type="match status" value="1"/>
</dbReference>
<evidence type="ECO:0000256" key="3">
    <source>
        <dbReference type="ARBA" id="ARBA00021007"/>
    </source>
</evidence>
<keyword evidence="9" id="KW-0830">Ubiquinone</keyword>
<evidence type="ECO:0000256" key="5">
    <source>
        <dbReference type="ARBA" id="ARBA00022692"/>
    </source>
</evidence>
<dbReference type="PANTHER" id="PTHR11058">
    <property type="entry name" value="NADH-UBIQUINONE OXIDOREDUCTASE CHAIN 3"/>
    <property type="match status" value="1"/>
</dbReference>
<dbReference type="GO" id="GO:0030964">
    <property type="term" value="C:NADH dehydrogenase complex"/>
    <property type="evidence" value="ECO:0007669"/>
    <property type="project" value="TreeGrafter"/>
</dbReference>
<dbReference type="AlphaFoldDB" id="A0A1W6S4J4"/>
<feature type="transmembrane region" description="Helical" evidence="9">
    <location>
        <begin position="86"/>
        <end position="108"/>
    </location>
</feature>
<keyword evidence="5 9" id="KW-0812">Transmembrane</keyword>
<evidence type="ECO:0000256" key="6">
    <source>
        <dbReference type="ARBA" id="ARBA00022989"/>
    </source>
</evidence>
<comment type="function">
    <text evidence="9">Core subunit of the mitochondrial membrane respiratory chain NADH dehydrogenase (Complex I) which catalyzes electron transfer from NADH through the respiratory chain, using ubiquinone as an electron acceptor. Essential for the catalytic activity of complex I.</text>
</comment>
<evidence type="ECO:0000256" key="4">
    <source>
        <dbReference type="ARBA" id="ARBA00022448"/>
    </source>
</evidence>
<sequence length="116" mass="13712">MMIMGLTCVTMGLLLWGISNLIYWGTNNMYNTEKMTPFECGFDPMKESRIPFTSRFLLLLILFLVFDIESVIMLPTLNKLYFHWSTWGLTSLLLFLVLLFGGLLYEWYNNVLEWVY</sequence>
<dbReference type="EC" id="7.1.1.2" evidence="9"/>
<evidence type="ECO:0000256" key="1">
    <source>
        <dbReference type="ARBA" id="ARBA00004370"/>
    </source>
</evidence>
<evidence type="ECO:0000256" key="7">
    <source>
        <dbReference type="ARBA" id="ARBA00023136"/>
    </source>
</evidence>
<dbReference type="EMBL" id="KY205643">
    <property type="protein sequence ID" value="ARO74699.1"/>
    <property type="molecule type" value="Genomic_DNA"/>
</dbReference>
<gene>
    <name evidence="10" type="primary">ND3</name>
</gene>
<evidence type="ECO:0000256" key="8">
    <source>
        <dbReference type="ARBA" id="ARBA00049551"/>
    </source>
</evidence>